<dbReference type="AlphaFoldDB" id="A0A250G1B8"/>
<dbReference type="PROSITE" id="PS51257">
    <property type="entry name" value="PROKAR_LIPOPROTEIN"/>
    <property type="match status" value="1"/>
</dbReference>
<feature type="signal peptide" evidence="1">
    <location>
        <begin position="1"/>
        <end position="40"/>
    </location>
</feature>
<evidence type="ECO:0008006" key="4">
    <source>
        <dbReference type="Google" id="ProtNLM"/>
    </source>
</evidence>
<protein>
    <recommendedName>
        <fullName evidence="4">DUF4595 domain-containing protein</fullName>
    </recommendedName>
</protein>
<feature type="chain" id="PRO_5012987512" description="DUF4595 domain-containing protein" evidence="1">
    <location>
        <begin position="41"/>
        <end position="320"/>
    </location>
</feature>
<sequence>MILGKRLPLPSKTLKNIINMKKMKLLVAALLLVGCSKDNANSEGENHQSFVYPKKVVQTYTQKDYEAGKEVVNNYRKEEENQIENDKILATTQTIFKNGKKHEATKIIFFYENDLLKNLVITDLESGKQTFKGTFSYQDGKLIEKTEERSNKGGTNIITYTYTYEGDKLVKIEKKRSENSKIIRRFTYPSDNEIKEVEGIVATDGGPVPPSDEKTYTLDAQKRVVKSVVNNNSVYEYQYDDKKNILHVAWSLKIFPDYFIDVERMKNNLVHTKLIVDNKEMETTQYNYQYHSNGYPVRVVKDLKRHNESSPETSITEYTY</sequence>
<evidence type="ECO:0000313" key="3">
    <source>
        <dbReference type="Proteomes" id="UP000243136"/>
    </source>
</evidence>
<name>A0A250G1B8_9FLAO</name>
<evidence type="ECO:0000313" key="2">
    <source>
        <dbReference type="EMBL" id="ATA91182.1"/>
    </source>
</evidence>
<reference evidence="3" key="1">
    <citation type="submission" date="2017-06" db="EMBL/GenBank/DDBJ databases">
        <title>Capnocytophaga spp. assemblies.</title>
        <authorList>
            <person name="Gulvik C.A."/>
        </authorList>
    </citation>
    <scope>NUCLEOTIDE SEQUENCE [LARGE SCALE GENOMIC DNA]</scope>
    <source>
        <strain evidence="3">H5594</strain>
    </source>
</reference>
<proteinExistence type="predicted"/>
<evidence type="ECO:0000256" key="1">
    <source>
        <dbReference type="SAM" id="SignalP"/>
    </source>
</evidence>
<gene>
    <name evidence="2" type="ORF">CGC56_02780</name>
</gene>
<keyword evidence="1" id="KW-0732">Signal</keyword>
<dbReference type="EMBL" id="CP022388">
    <property type="protein sequence ID" value="ATA91182.1"/>
    <property type="molecule type" value="Genomic_DNA"/>
</dbReference>
<dbReference type="Proteomes" id="UP000243136">
    <property type="component" value="Chromosome"/>
</dbReference>
<accession>A0A250G1B8</accession>
<organism evidence="2 3">
    <name type="scientific">Capnocytophaga canimorsus</name>
    <dbReference type="NCBI Taxonomy" id="28188"/>
    <lineage>
        <taxon>Bacteria</taxon>
        <taxon>Pseudomonadati</taxon>
        <taxon>Bacteroidota</taxon>
        <taxon>Flavobacteriia</taxon>
        <taxon>Flavobacteriales</taxon>
        <taxon>Flavobacteriaceae</taxon>
        <taxon>Capnocytophaga</taxon>
    </lineage>
</organism>